<reference evidence="1 2" key="1">
    <citation type="submission" date="2019-02" db="EMBL/GenBank/DDBJ databases">
        <title>Paenibacillus sp. nov., isolated from surface-sterilized tissue of Thalictrum simplex L.</title>
        <authorList>
            <person name="Tuo L."/>
        </authorList>
    </citation>
    <scope>NUCLEOTIDE SEQUENCE [LARGE SCALE GENOMIC DNA]</scope>
    <source>
        <strain evidence="1 2">N2SHLJ1</strain>
    </source>
</reference>
<gene>
    <name evidence="1" type="ORF">EYB31_32085</name>
</gene>
<keyword evidence="2" id="KW-1185">Reference proteome</keyword>
<dbReference type="RefSeq" id="WP_131017600.1">
    <property type="nucleotide sequence ID" value="NZ_SIRE01000029.1"/>
</dbReference>
<dbReference type="OrthoDB" id="2666124at2"/>
<accession>A0A4Q9DI55</accession>
<dbReference type="AlphaFoldDB" id="A0A4Q9DI55"/>
<dbReference type="EMBL" id="SIRE01000029">
    <property type="protein sequence ID" value="TBL70883.1"/>
    <property type="molecule type" value="Genomic_DNA"/>
</dbReference>
<sequence>MLLKTRASILKQYEADCYSTCLYLLQCEQKACEAALNALLQLIGCDAFFAADPQGQRLLLLHVSMKSALSVLIGKEGTADEDYTKPRCSS</sequence>
<organism evidence="1 2">
    <name type="scientific">Paenibacillus thalictri</name>
    <dbReference type="NCBI Taxonomy" id="2527873"/>
    <lineage>
        <taxon>Bacteria</taxon>
        <taxon>Bacillati</taxon>
        <taxon>Bacillota</taxon>
        <taxon>Bacilli</taxon>
        <taxon>Bacillales</taxon>
        <taxon>Paenibacillaceae</taxon>
        <taxon>Paenibacillus</taxon>
    </lineage>
</organism>
<evidence type="ECO:0000313" key="2">
    <source>
        <dbReference type="Proteomes" id="UP000293142"/>
    </source>
</evidence>
<comment type="caution">
    <text evidence="1">The sequence shown here is derived from an EMBL/GenBank/DDBJ whole genome shotgun (WGS) entry which is preliminary data.</text>
</comment>
<dbReference type="Proteomes" id="UP000293142">
    <property type="component" value="Unassembled WGS sequence"/>
</dbReference>
<protein>
    <submittedName>
        <fullName evidence="1">Uncharacterized protein</fullName>
    </submittedName>
</protein>
<name>A0A4Q9DI55_9BACL</name>
<evidence type="ECO:0000313" key="1">
    <source>
        <dbReference type="EMBL" id="TBL70883.1"/>
    </source>
</evidence>
<proteinExistence type="predicted"/>